<evidence type="ECO:0000256" key="12">
    <source>
        <dbReference type="SAM" id="Phobius"/>
    </source>
</evidence>
<dbReference type="PANTHER" id="PTHR30175:SF1">
    <property type="entry name" value="PTS SYSTEM ARBUTIN-, CELLOBIOSE-, AND SALICIN-SPECIFIC EIIBC COMPONENT-RELATED"/>
    <property type="match status" value="1"/>
</dbReference>
<feature type="domain" description="PTS EIIC type-1" evidence="14">
    <location>
        <begin position="106"/>
        <end position="456"/>
    </location>
</feature>
<dbReference type="PROSITE" id="PS01035">
    <property type="entry name" value="PTS_EIIB_TYPE_1_CYS"/>
    <property type="match status" value="1"/>
</dbReference>
<evidence type="ECO:0000256" key="9">
    <source>
        <dbReference type="ARBA" id="ARBA00022989"/>
    </source>
</evidence>
<dbReference type="CDD" id="cd00212">
    <property type="entry name" value="PTS_IIB_glc"/>
    <property type="match status" value="1"/>
</dbReference>
<dbReference type="EMBL" id="JAFBEI010000014">
    <property type="protein sequence ID" value="MBM7636020.1"/>
    <property type="molecule type" value="Genomic_DNA"/>
</dbReference>
<evidence type="ECO:0000259" key="13">
    <source>
        <dbReference type="PROSITE" id="PS51098"/>
    </source>
</evidence>
<feature type="transmembrane region" description="Helical" evidence="12">
    <location>
        <begin position="245"/>
        <end position="270"/>
    </location>
</feature>
<dbReference type="PANTHER" id="PTHR30175">
    <property type="entry name" value="PHOSPHOTRANSFERASE SYSTEM TRANSPORT PROTEIN"/>
    <property type="match status" value="1"/>
</dbReference>
<dbReference type="InterPro" id="IPR050558">
    <property type="entry name" value="PTS_Sugar-Specific_Components"/>
</dbReference>
<feature type="domain" description="PTS EIIB type-1" evidence="13">
    <location>
        <begin position="4"/>
        <end position="86"/>
    </location>
</feature>
<evidence type="ECO:0000256" key="6">
    <source>
        <dbReference type="ARBA" id="ARBA00022683"/>
    </source>
</evidence>
<evidence type="ECO:0000256" key="7">
    <source>
        <dbReference type="ARBA" id="ARBA00022692"/>
    </source>
</evidence>
<sequence>MTYRKLAEHIVTNVGGESNIETVTHCATRLRLTLNQEDLANDEALKELQGVIGVARSGGQYQVVIGPDVQEVYRFVLETLGRDDALETKAGTESDSEKSLGQTILAAISGIFTPVLPIITAAGMIKAVLSLLVVFKLVAVTDYNYQILNFIGDAGFYFLPIFLGGTAARQFKANQYLGMLIGAILLHPTFATLVTTAKESGTSLSLFGLPISLVSYSSTVIPVILSVWLMAYIERFMERWSPKSVKFFLVPAVTTLVTAVLALVVIGPIGSILGDWLAAFFTWLENFGPWVVPTLVGTFSPFLVMTGTHYGLVSLGINNRMTIGYDTIAQPGMLPSNVGQGGAALAIAFKTKDPDKKALASSAGLTAILGITEPALYGVTLQNRAALIGSMAAGGIGGFFLGIMGARNFSGGSPGLLTVAAYIGDNTLYYLYVALAGIALSVVVAFVVTFILYKED</sequence>
<keyword evidence="9 12" id="KW-1133">Transmembrane helix</keyword>
<feature type="transmembrane region" description="Helical" evidence="12">
    <location>
        <begin position="214"/>
        <end position="233"/>
    </location>
</feature>
<feature type="transmembrane region" description="Helical" evidence="12">
    <location>
        <begin position="429"/>
        <end position="453"/>
    </location>
</feature>
<keyword evidence="3" id="KW-1003">Cell membrane</keyword>
<evidence type="ECO:0000256" key="11">
    <source>
        <dbReference type="PROSITE-ProRule" id="PRU00421"/>
    </source>
</evidence>
<comment type="subcellular location">
    <subcellularLocation>
        <location evidence="1">Cell membrane</location>
        <topology evidence="1">Multi-pass membrane protein</topology>
    </subcellularLocation>
</comment>
<dbReference type="Pfam" id="PF02378">
    <property type="entry name" value="PTS_EIIC"/>
    <property type="match status" value="1"/>
</dbReference>
<dbReference type="SUPFAM" id="SSF55604">
    <property type="entry name" value="Glucose permease domain IIB"/>
    <property type="match status" value="1"/>
</dbReference>
<evidence type="ECO:0000256" key="10">
    <source>
        <dbReference type="ARBA" id="ARBA00023136"/>
    </source>
</evidence>
<evidence type="ECO:0000256" key="8">
    <source>
        <dbReference type="ARBA" id="ARBA00022777"/>
    </source>
</evidence>
<keyword evidence="16" id="KW-1185">Reference proteome</keyword>
<feature type="transmembrane region" description="Helical" evidence="12">
    <location>
        <begin position="176"/>
        <end position="194"/>
    </location>
</feature>
<dbReference type="PROSITE" id="PS51098">
    <property type="entry name" value="PTS_EIIB_TYPE_1"/>
    <property type="match status" value="1"/>
</dbReference>
<dbReference type="Pfam" id="PF00367">
    <property type="entry name" value="PTS_EIIB"/>
    <property type="match status" value="1"/>
</dbReference>
<feature type="transmembrane region" description="Helical" evidence="12">
    <location>
        <begin position="145"/>
        <end position="164"/>
    </location>
</feature>
<evidence type="ECO:0000313" key="16">
    <source>
        <dbReference type="Proteomes" id="UP000809081"/>
    </source>
</evidence>
<keyword evidence="2" id="KW-0813">Transport</keyword>
<evidence type="ECO:0000256" key="2">
    <source>
        <dbReference type="ARBA" id="ARBA00022448"/>
    </source>
</evidence>
<reference evidence="15 16" key="1">
    <citation type="submission" date="2021-01" db="EMBL/GenBank/DDBJ databases">
        <title>Genomic Encyclopedia of Type Strains, Phase IV (KMG-IV): sequencing the most valuable type-strain genomes for metagenomic binning, comparative biology and taxonomic classification.</title>
        <authorList>
            <person name="Goeker M."/>
        </authorList>
    </citation>
    <scope>NUCLEOTIDE SEQUENCE [LARGE SCALE GENOMIC DNA]</scope>
    <source>
        <strain evidence="15 16">DSM 27513</strain>
    </source>
</reference>
<evidence type="ECO:0000313" key="15">
    <source>
        <dbReference type="EMBL" id="MBM7636020.1"/>
    </source>
</evidence>
<dbReference type="InterPro" id="IPR001996">
    <property type="entry name" value="PTS_IIB_1"/>
</dbReference>
<evidence type="ECO:0000256" key="5">
    <source>
        <dbReference type="ARBA" id="ARBA00022679"/>
    </source>
</evidence>
<keyword evidence="8" id="KW-0418">Kinase</keyword>
<evidence type="ECO:0000256" key="4">
    <source>
        <dbReference type="ARBA" id="ARBA00022597"/>
    </source>
</evidence>
<organism evidence="15 16">
    <name type="scientific">Streptococcus saliviloxodontae</name>
    <dbReference type="NCBI Taxonomy" id="1349416"/>
    <lineage>
        <taxon>Bacteria</taxon>
        <taxon>Bacillati</taxon>
        <taxon>Bacillota</taxon>
        <taxon>Bacilli</taxon>
        <taxon>Lactobacillales</taxon>
        <taxon>Streptococcaceae</taxon>
        <taxon>Streptococcus</taxon>
    </lineage>
</organism>
<accession>A0ABS2PKR2</accession>
<keyword evidence="6" id="KW-0598">Phosphotransferase system</keyword>
<dbReference type="RefSeq" id="WP_205016920.1">
    <property type="nucleotide sequence ID" value="NZ_JAFBEI010000014.1"/>
</dbReference>
<keyword evidence="5" id="KW-0808">Transferase</keyword>
<comment type="caution">
    <text evidence="15">The sequence shown here is derived from an EMBL/GenBank/DDBJ whole genome shotgun (WGS) entry which is preliminary data.</text>
</comment>
<feature type="transmembrane region" description="Helical" evidence="12">
    <location>
        <begin position="385"/>
        <end position="409"/>
    </location>
</feature>
<dbReference type="InterPro" id="IPR003352">
    <property type="entry name" value="PTS_EIIC"/>
</dbReference>
<dbReference type="InterPro" id="IPR018113">
    <property type="entry name" value="PTrfase_EIIB_Cys"/>
</dbReference>
<dbReference type="PROSITE" id="PS51103">
    <property type="entry name" value="PTS_EIIC_TYPE_1"/>
    <property type="match status" value="1"/>
</dbReference>
<proteinExistence type="predicted"/>
<gene>
    <name evidence="15" type="ORF">JOC31_000839</name>
</gene>
<feature type="transmembrane region" description="Helical" evidence="12">
    <location>
        <begin position="290"/>
        <end position="313"/>
    </location>
</feature>
<keyword evidence="7 12" id="KW-0812">Transmembrane</keyword>
<feature type="transmembrane region" description="Helical" evidence="12">
    <location>
        <begin position="104"/>
        <end position="125"/>
    </location>
</feature>
<dbReference type="Gene3D" id="3.30.1360.60">
    <property type="entry name" value="Glucose permease domain IIB"/>
    <property type="match status" value="1"/>
</dbReference>
<evidence type="ECO:0000256" key="1">
    <source>
        <dbReference type="ARBA" id="ARBA00004651"/>
    </source>
</evidence>
<dbReference type="Proteomes" id="UP000809081">
    <property type="component" value="Unassembled WGS sequence"/>
</dbReference>
<name>A0ABS2PKR2_9STRE</name>
<feature type="active site" description="Phosphocysteine intermediate; for EIIB activity" evidence="11">
    <location>
        <position position="26"/>
    </location>
</feature>
<protein>
    <submittedName>
        <fullName evidence="15">PTS system beta-glucosides-specific IIC component</fullName>
    </submittedName>
</protein>
<evidence type="ECO:0000259" key="14">
    <source>
        <dbReference type="PROSITE" id="PS51103"/>
    </source>
</evidence>
<keyword evidence="4" id="KW-0762">Sugar transport</keyword>
<keyword evidence="10 12" id="KW-0472">Membrane</keyword>
<dbReference type="InterPro" id="IPR036878">
    <property type="entry name" value="Glu_permease_IIB"/>
</dbReference>
<dbReference type="InterPro" id="IPR013013">
    <property type="entry name" value="PTS_EIIC_1"/>
</dbReference>
<evidence type="ECO:0000256" key="3">
    <source>
        <dbReference type="ARBA" id="ARBA00022475"/>
    </source>
</evidence>